<dbReference type="HOGENOM" id="CLU_111226_2_0_10"/>
<sequence>MTEIVPYNDEHYEALTSYILDETQSQFSLVPREILDNSEIMENKRRFQYTILHESNVAGFFSLDFSADLQNYSDSANAVLLRALSMNPEFQGKGIAKSAMIMLPDFVKKHFPEVEKIVFGVNATNENAYKLYLKTGYLDSGKIYEGVKGPQHIMLMKL</sequence>
<proteinExistence type="predicted"/>
<evidence type="ECO:0000313" key="3">
    <source>
        <dbReference type="Proteomes" id="UP000028933"/>
    </source>
</evidence>
<dbReference type="RefSeq" id="WP_024565159.1">
    <property type="nucleotide sequence ID" value="NZ_CP007547.1"/>
</dbReference>
<evidence type="ECO:0000259" key="1">
    <source>
        <dbReference type="PROSITE" id="PS51186"/>
    </source>
</evidence>
<protein>
    <submittedName>
        <fullName evidence="2">Acetyltransferase, GNAT family</fullName>
    </submittedName>
</protein>
<name>A0A077EBW8_9FLAO</name>
<reference evidence="2 3" key="1">
    <citation type="journal article" date="2013" name="Lancet">
        <title>First case of E anophelis outbreak in an intensive-care unit.</title>
        <authorList>
            <person name="Teo J."/>
            <person name="Tan S.Y."/>
            <person name="Tay M."/>
            <person name="Ding Y."/>
            <person name="Kjelleberg S."/>
            <person name="Givskov M."/>
            <person name="Lin R.T."/>
            <person name="Yang L."/>
        </authorList>
    </citation>
    <scope>NUCLEOTIDE SEQUENCE [LARGE SCALE GENOMIC DNA]</scope>
    <source>
        <strain evidence="2 3">NUHP1</strain>
    </source>
</reference>
<dbReference type="EMBL" id="CP007547">
    <property type="protein sequence ID" value="AIL44967.1"/>
    <property type="molecule type" value="Genomic_DNA"/>
</dbReference>
<dbReference type="PROSITE" id="PS51186">
    <property type="entry name" value="GNAT"/>
    <property type="match status" value="1"/>
</dbReference>
<dbReference type="eggNOG" id="COG0456">
    <property type="taxonomic scope" value="Bacteria"/>
</dbReference>
<keyword evidence="2" id="KW-0808">Transferase</keyword>
<dbReference type="STRING" id="1338011.BD94_1192"/>
<dbReference type="Gene3D" id="3.40.630.30">
    <property type="match status" value="1"/>
</dbReference>
<accession>A0A077EBW8</accession>
<feature type="domain" description="N-acetyltransferase" evidence="1">
    <location>
        <begin position="2"/>
        <end position="158"/>
    </location>
</feature>
<dbReference type="AlphaFoldDB" id="A0A077EBW8"/>
<dbReference type="Pfam" id="PF00583">
    <property type="entry name" value="Acetyltransf_1"/>
    <property type="match status" value="1"/>
</dbReference>
<organism evidence="2 3">
    <name type="scientific">Elizabethkingia anophelis NUHP1</name>
    <dbReference type="NCBI Taxonomy" id="1338011"/>
    <lineage>
        <taxon>Bacteria</taxon>
        <taxon>Pseudomonadati</taxon>
        <taxon>Bacteroidota</taxon>
        <taxon>Flavobacteriia</taxon>
        <taxon>Flavobacteriales</taxon>
        <taxon>Weeksellaceae</taxon>
        <taxon>Elizabethkingia</taxon>
    </lineage>
</organism>
<dbReference type="Proteomes" id="UP000028933">
    <property type="component" value="Chromosome"/>
</dbReference>
<dbReference type="SUPFAM" id="SSF55729">
    <property type="entry name" value="Acyl-CoA N-acyltransferases (Nat)"/>
    <property type="match status" value="1"/>
</dbReference>
<dbReference type="GO" id="GO:0016747">
    <property type="term" value="F:acyltransferase activity, transferring groups other than amino-acyl groups"/>
    <property type="evidence" value="ECO:0007669"/>
    <property type="project" value="InterPro"/>
</dbReference>
<dbReference type="InterPro" id="IPR000182">
    <property type="entry name" value="GNAT_dom"/>
</dbReference>
<evidence type="ECO:0000313" key="2">
    <source>
        <dbReference type="EMBL" id="AIL44967.1"/>
    </source>
</evidence>
<gene>
    <name evidence="2" type="ORF">BD94_1192</name>
</gene>
<dbReference type="InterPro" id="IPR016181">
    <property type="entry name" value="Acyl_CoA_acyltransferase"/>
</dbReference>
<dbReference type="KEGG" id="eao:BD94_1192"/>